<evidence type="ECO:0000313" key="2">
    <source>
        <dbReference type="EMBL" id="ABV33441.1"/>
    </source>
</evidence>
<name>A8F5K7_PSELT</name>
<dbReference type="Gene3D" id="3.40.630.10">
    <property type="entry name" value="Zn peptidases"/>
    <property type="match status" value="1"/>
</dbReference>
<dbReference type="STRING" id="416591.Tlet_0875"/>
<evidence type="ECO:0000259" key="1">
    <source>
        <dbReference type="Pfam" id="PF04389"/>
    </source>
</evidence>
<dbReference type="KEGG" id="tle:Tlet_0875"/>
<keyword evidence="3" id="KW-1185">Reference proteome</keyword>
<dbReference type="OrthoDB" id="345880at2"/>
<dbReference type="InterPro" id="IPR007484">
    <property type="entry name" value="Peptidase_M28"/>
</dbReference>
<dbReference type="CDD" id="cd05643">
    <property type="entry name" value="M28_like"/>
    <property type="match status" value="1"/>
</dbReference>
<evidence type="ECO:0000313" key="3">
    <source>
        <dbReference type="Proteomes" id="UP000002016"/>
    </source>
</evidence>
<accession>A8F5K7</accession>
<sequence>MLNEQETFEIMRFISSYHRVRGSREYRSLLAKIKEMLLNWGIPEKSIQVIEYASGDVKYGNFETTMVWEIQNGELWIDTPRTFINSFKACKTSVLFGSNPTNGWQVLEIVDENYKGDFSSRAVVTDQNPNMAFKKYVKELGAKCLLVYFMRAQDESIGRAPEKMPDTINYLSLPHTFETSQYGAFGFSLTYNQYKLLRELANKNFKVRLMIDSHLEKGFVHVMRISFSPERFPKIAVVAHLCHPSPGANDNASGAALALHLCNLLAQNRVNAGVDILLLPEFYGTLPYVAENKYDFVINLDMIGEAQDKTGSALIFHETIPLLNTYFDELLYQSLLSCEPNKIGLLRKKFFRSPFKSGSDHVVFQSYGIPAPFIGQWPDRYYHTNEDTPDKCDPAMFKWIAEAVFRTISLAHDIPKDITEITKGRVKGFLTKIKKTPGSDAIISAVKKAHGLKAKPAPSKIRLKTSNNGPLGYEWLGKAEGVPDKEYIVDLAEVLNMAVRFTGDFDASVSFTSTYLSVDPEEVIEILNLLIKEGLIYKQPESKITGNEDRLEAIE</sequence>
<reference evidence="2 3" key="1">
    <citation type="submission" date="2007-08" db="EMBL/GenBank/DDBJ databases">
        <title>Complete sequence of Thermotoga lettingae TMO.</title>
        <authorList>
            <consortium name="US DOE Joint Genome Institute"/>
            <person name="Copeland A."/>
            <person name="Lucas S."/>
            <person name="Lapidus A."/>
            <person name="Barry K."/>
            <person name="Glavina del Rio T."/>
            <person name="Dalin E."/>
            <person name="Tice H."/>
            <person name="Pitluck S."/>
            <person name="Foster B."/>
            <person name="Bruce D."/>
            <person name="Schmutz J."/>
            <person name="Larimer F."/>
            <person name="Land M."/>
            <person name="Hauser L."/>
            <person name="Kyrpides N."/>
            <person name="Mikhailova N."/>
            <person name="Nelson K."/>
            <person name="Gogarten J.P."/>
            <person name="Noll K."/>
            <person name="Richardson P."/>
        </authorList>
    </citation>
    <scope>NUCLEOTIDE SEQUENCE [LARGE SCALE GENOMIC DNA]</scope>
    <source>
        <strain evidence="3">ATCC BAA-301 / DSM 14385 / NBRC 107922 / TMO</strain>
    </source>
</reference>
<dbReference type="RefSeq" id="WP_012002922.1">
    <property type="nucleotide sequence ID" value="NC_009828.1"/>
</dbReference>
<reference evidence="2 3" key="2">
    <citation type="journal article" date="2009" name="Proc. Natl. Acad. Sci. U.S.A.">
        <title>On the chimeric nature, thermophilic origin, and phylogenetic placement of the Thermotogales.</title>
        <authorList>
            <person name="Zhaxybayeva O."/>
            <person name="Swithers K.S."/>
            <person name="Lapierre P."/>
            <person name="Fournier G.P."/>
            <person name="Bickhart D.M."/>
            <person name="DeBoy R.T."/>
            <person name="Nelson K.E."/>
            <person name="Nesbo C.L."/>
            <person name="Doolittle W.F."/>
            <person name="Gogarten J.P."/>
            <person name="Noll K.M."/>
        </authorList>
    </citation>
    <scope>NUCLEOTIDE SEQUENCE [LARGE SCALE GENOMIC DNA]</scope>
    <source>
        <strain evidence="3">ATCC BAA-301 / DSM 14385 / NBRC 107922 / TMO</strain>
    </source>
</reference>
<dbReference type="eggNOG" id="COG2234">
    <property type="taxonomic scope" value="Bacteria"/>
</dbReference>
<organism evidence="2 3">
    <name type="scientific">Pseudothermotoga lettingae (strain ATCC BAA-301 / DSM 14385 / NBRC 107922 / TMO)</name>
    <name type="common">Thermotoga lettingae</name>
    <dbReference type="NCBI Taxonomy" id="416591"/>
    <lineage>
        <taxon>Bacteria</taxon>
        <taxon>Thermotogati</taxon>
        <taxon>Thermotogota</taxon>
        <taxon>Thermotogae</taxon>
        <taxon>Thermotogales</taxon>
        <taxon>Thermotogaceae</taxon>
        <taxon>Pseudothermotoga</taxon>
    </lineage>
</organism>
<protein>
    <submittedName>
        <fullName evidence="2">Peptidase M28</fullName>
    </submittedName>
</protein>
<proteinExistence type="predicted"/>
<gene>
    <name evidence="2" type="ordered locus">Tlet_0875</name>
</gene>
<dbReference type="HOGENOM" id="CLU_490788_0_0_0"/>
<feature type="domain" description="Peptidase M28" evidence="1">
    <location>
        <begin position="235"/>
        <end position="406"/>
    </location>
</feature>
<dbReference type="Proteomes" id="UP000002016">
    <property type="component" value="Chromosome"/>
</dbReference>
<dbReference type="AlphaFoldDB" id="A8F5K7"/>
<dbReference type="EMBL" id="CP000812">
    <property type="protein sequence ID" value="ABV33441.1"/>
    <property type="molecule type" value="Genomic_DNA"/>
</dbReference>
<dbReference type="SUPFAM" id="SSF53187">
    <property type="entry name" value="Zn-dependent exopeptidases"/>
    <property type="match status" value="1"/>
</dbReference>
<dbReference type="Pfam" id="PF04389">
    <property type="entry name" value="Peptidase_M28"/>
    <property type="match status" value="1"/>
</dbReference>